<protein>
    <submittedName>
        <fullName evidence="2">Uncharacterized protein LOC141573958</fullName>
    </submittedName>
</protein>
<dbReference type="RefSeq" id="XP_074202965.1">
    <property type="nucleotide sequence ID" value="XM_074346864.1"/>
</dbReference>
<keyword evidence="1" id="KW-1185">Reference proteome</keyword>
<proteinExistence type="predicted"/>
<gene>
    <name evidence="2" type="primary">LOC141573958</name>
</gene>
<name>A0AC58NYU8_CAMBA</name>
<accession>A0AC58NYU8</accession>
<sequence length="283" mass="30728">MLWCRPSLKDQSSSARATKDSILSTPGPSPPQDRRELVKSQRPCPGRAATGTRRAQDATRPATTTGVPWHNADWRARREPARGKPTREGRTGGRRRPGNETRLSVGAGPDSGEPGDERLKRAGRARRGLRGAGQGRAAGPRAGTKAAGDTGARWPRPGGQHGPMTQRPPRGRRRHRPAVPSRKPRLPQPPSVVRTSQAAPPASGPPLSPRRSSRSRRQSTTRPHAGPPSRAPRPRRRERTPRTHDVTSGAWTLVGRLQLRGSRRNLSGWSETDASVNDTATEP</sequence>
<reference evidence="2" key="1">
    <citation type="submission" date="2025-08" db="UniProtKB">
        <authorList>
            <consortium name="RefSeq"/>
        </authorList>
    </citation>
    <scope>IDENTIFICATION</scope>
    <source>
        <tissue evidence="2">Blood</tissue>
    </source>
</reference>
<evidence type="ECO:0000313" key="1">
    <source>
        <dbReference type="Proteomes" id="UP001732780"/>
    </source>
</evidence>
<organism evidence="1 2">
    <name type="scientific">Camelus bactrianus</name>
    <name type="common">Bactrian camel</name>
    <dbReference type="NCBI Taxonomy" id="9837"/>
    <lineage>
        <taxon>Eukaryota</taxon>
        <taxon>Metazoa</taxon>
        <taxon>Chordata</taxon>
        <taxon>Craniata</taxon>
        <taxon>Vertebrata</taxon>
        <taxon>Euteleostomi</taxon>
        <taxon>Mammalia</taxon>
        <taxon>Eutheria</taxon>
        <taxon>Laurasiatheria</taxon>
        <taxon>Artiodactyla</taxon>
        <taxon>Tylopoda</taxon>
        <taxon>Camelidae</taxon>
        <taxon>Camelus</taxon>
    </lineage>
</organism>
<dbReference type="Proteomes" id="UP001732780">
    <property type="component" value="Chromosome 18"/>
</dbReference>
<evidence type="ECO:0000313" key="2">
    <source>
        <dbReference type="RefSeq" id="XP_074202965.1"/>
    </source>
</evidence>